<evidence type="ECO:0000313" key="12">
    <source>
        <dbReference type="Proteomes" id="UP000199228"/>
    </source>
</evidence>
<keyword evidence="7 10" id="KW-0119">Carbohydrate metabolism</keyword>
<evidence type="ECO:0000256" key="5">
    <source>
        <dbReference type="ARBA" id="ARBA00022676"/>
    </source>
</evidence>
<comment type="similarity">
    <text evidence="2 10">Belongs to the disproportionating enzyme family.</text>
</comment>
<dbReference type="AlphaFoldDB" id="A0A1G6CJ12"/>
<evidence type="ECO:0000256" key="9">
    <source>
        <dbReference type="ARBA" id="ARBA00031501"/>
    </source>
</evidence>
<evidence type="ECO:0000256" key="4">
    <source>
        <dbReference type="ARBA" id="ARBA00020295"/>
    </source>
</evidence>
<dbReference type="PANTHER" id="PTHR32438">
    <property type="entry name" value="4-ALPHA-GLUCANOTRANSFERASE DPE1, CHLOROPLASTIC/AMYLOPLASTIC"/>
    <property type="match status" value="1"/>
</dbReference>
<dbReference type="GO" id="GO:0004134">
    <property type="term" value="F:4-alpha-glucanotransferase activity"/>
    <property type="evidence" value="ECO:0007669"/>
    <property type="project" value="UniProtKB-EC"/>
</dbReference>
<protein>
    <recommendedName>
        <fullName evidence="4 10">4-alpha-glucanotransferase</fullName>
        <ecNumber evidence="3 10">2.4.1.25</ecNumber>
    </recommendedName>
    <alternativeName>
        <fullName evidence="8 10">Amylomaltase</fullName>
    </alternativeName>
    <alternativeName>
        <fullName evidence="9 10">Disproportionating enzyme</fullName>
    </alternativeName>
</protein>
<dbReference type="EC" id="2.4.1.25" evidence="3 10"/>
<dbReference type="OrthoDB" id="9811841at2"/>
<comment type="catalytic activity">
    <reaction evidence="1 10">
        <text>Transfers a segment of a (1-&gt;4)-alpha-D-glucan to a new position in an acceptor, which may be glucose or a (1-&gt;4)-alpha-D-glucan.</text>
        <dbReference type="EC" id="2.4.1.25"/>
    </reaction>
</comment>
<evidence type="ECO:0000256" key="3">
    <source>
        <dbReference type="ARBA" id="ARBA00012560"/>
    </source>
</evidence>
<evidence type="ECO:0000256" key="1">
    <source>
        <dbReference type="ARBA" id="ARBA00000439"/>
    </source>
</evidence>
<evidence type="ECO:0000313" key="11">
    <source>
        <dbReference type="EMBL" id="SDB32856.1"/>
    </source>
</evidence>
<evidence type="ECO:0000256" key="2">
    <source>
        <dbReference type="ARBA" id="ARBA00005684"/>
    </source>
</evidence>
<evidence type="ECO:0000256" key="6">
    <source>
        <dbReference type="ARBA" id="ARBA00022679"/>
    </source>
</evidence>
<dbReference type="NCBIfam" id="TIGR00217">
    <property type="entry name" value="malQ"/>
    <property type="match status" value="1"/>
</dbReference>
<name>A0A1G6CJ12_EUBOX</name>
<keyword evidence="12" id="KW-1185">Reference proteome</keyword>
<dbReference type="InterPro" id="IPR017853">
    <property type="entry name" value="GH"/>
</dbReference>
<dbReference type="Proteomes" id="UP000199228">
    <property type="component" value="Unassembled WGS sequence"/>
</dbReference>
<dbReference type="NCBIfam" id="NF011080">
    <property type="entry name" value="PRK14508.1-3"/>
    <property type="match status" value="1"/>
</dbReference>
<dbReference type="RefSeq" id="WP_090174635.1">
    <property type="nucleotide sequence ID" value="NZ_FMXR01000020.1"/>
</dbReference>
<dbReference type="STRING" id="1732.SAMN02910417_02440"/>
<dbReference type="PANTHER" id="PTHR32438:SF5">
    <property type="entry name" value="4-ALPHA-GLUCANOTRANSFERASE DPE1, CHLOROPLASTIC_AMYLOPLASTIC"/>
    <property type="match status" value="1"/>
</dbReference>
<dbReference type="Pfam" id="PF02446">
    <property type="entry name" value="Glyco_hydro_77"/>
    <property type="match status" value="1"/>
</dbReference>
<reference evidence="11 12" key="1">
    <citation type="submission" date="2016-10" db="EMBL/GenBank/DDBJ databases">
        <authorList>
            <person name="de Groot N.N."/>
        </authorList>
    </citation>
    <scope>NUCLEOTIDE SEQUENCE [LARGE SCALE GENOMIC DNA]</scope>
    <source>
        <strain evidence="11 12">DSM 3217</strain>
    </source>
</reference>
<dbReference type="EMBL" id="FMXR01000020">
    <property type="protein sequence ID" value="SDB32856.1"/>
    <property type="molecule type" value="Genomic_DNA"/>
</dbReference>
<sequence>MRKSCGVLLPVASLPGPYGIGCFSKEAYEWIDFLEETGQKYWQILPLCQTGYGDSPYQSSSTFAGNVYFIDPKELIRLGYLTEEEAGTYDFGGQHGYVDYDKIYKGRFAMLKAAYHNSPYAKAPKKKWTAQEYDADRKAFEEYVRDNWAWIVDYAFYSAIKDAQKGKPFAAWPKELRFREDKAMRVAFEKYQDEIRFYEYLQYEFDREWTNLKSYANKKGIRIIGDLPIYVAYDSADTWANPELFQLDEEGNPTGVAGCPPDSFATKGQLWGNPLYNWEEHHLTEYRWWIARIRQNLRRYDVIRIDHFRGFESYYSVPYGDEDATAGEWKKGPGKELFKVAQMTLGNMPIIAEDLGLITPQVRELLDATGYPGMKVMQFGYGEYLNNDYLPQYYPENCIAYTGTHDNDTLVGWYRKCSRKAKQTIRRSLQLETKEDAIKALLDALFASKAKVVIVPMQDYLKIGEEARLNMPSTLGGLNWRWRMNQQKLTDKVKNEMLELAKEYERVRVS</sequence>
<dbReference type="SUPFAM" id="SSF51445">
    <property type="entry name" value="(Trans)glycosidases"/>
    <property type="match status" value="1"/>
</dbReference>
<organism evidence="11 12">
    <name type="scientific">Eubacterium oxidoreducens</name>
    <dbReference type="NCBI Taxonomy" id="1732"/>
    <lineage>
        <taxon>Bacteria</taxon>
        <taxon>Bacillati</taxon>
        <taxon>Bacillota</taxon>
        <taxon>Clostridia</taxon>
        <taxon>Eubacteriales</taxon>
        <taxon>Eubacteriaceae</taxon>
        <taxon>Eubacterium</taxon>
    </lineage>
</organism>
<evidence type="ECO:0000256" key="7">
    <source>
        <dbReference type="ARBA" id="ARBA00023277"/>
    </source>
</evidence>
<evidence type="ECO:0000256" key="8">
    <source>
        <dbReference type="ARBA" id="ARBA00031423"/>
    </source>
</evidence>
<dbReference type="InterPro" id="IPR003385">
    <property type="entry name" value="Glyco_hydro_77"/>
</dbReference>
<proteinExistence type="inferred from homology"/>
<gene>
    <name evidence="11" type="ORF">SAMN02910417_02440</name>
</gene>
<dbReference type="Gene3D" id="3.20.20.80">
    <property type="entry name" value="Glycosidases"/>
    <property type="match status" value="1"/>
</dbReference>
<keyword evidence="6 10" id="KW-0808">Transferase</keyword>
<dbReference type="GO" id="GO:0005975">
    <property type="term" value="P:carbohydrate metabolic process"/>
    <property type="evidence" value="ECO:0007669"/>
    <property type="project" value="InterPro"/>
</dbReference>
<evidence type="ECO:0000256" key="10">
    <source>
        <dbReference type="RuleBase" id="RU361207"/>
    </source>
</evidence>
<keyword evidence="5 10" id="KW-0328">Glycosyltransferase</keyword>
<accession>A0A1G6CJ12</accession>